<organism evidence="12 13">
    <name type="scientific">Orbilia brochopaga</name>
    <dbReference type="NCBI Taxonomy" id="3140254"/>
    <lineage>
        <taxon>Eukaryota</taxon>
        <taxon>Fungi</taxon>
        <taxon>Dikarya</taxon>
        <taxon>Ascomycota</taxon>
        <taxon>Pezizomycotina</taxon>
        <taxon>Orbiliomycetes</taxon>
        <taxon>Orbiliales</taxon>
        <taxon>Orbiliaceae</taxon>
        <taxon>Orbilia</taxon>
    </lineage>
</organism>
<evidence type="ECO:0000256" key="8">
    <source>
        <dbReference type="ARBA" id="ARBA00023157"/>
    </source>
</evidence>
<dbReference type="PANTHER" id="PTHR47466:SF1">
    <property type="entry name" value="METALLOPROTEASE MEP1 (AFU_ORTHOLOGUE AFUA_1G07730)-RELATED"/>
    <property type="match status" value="1"/>
</dbReference>
<comment type="similarity">
    <text evidence="1">Belongs to the peptidase M43B family.</text>
</comment>
<evidence type="ECO:0000256" key="10">
    <source>
        <dbReference type="SAM" id="SignalP"/>
    </source>
</evidence>
<dbReference type="GO" id="GO:0008237">
    <property type="term" value="F:metallopeptidase activity"/>
    <property type="evidence" value="ECO:0007669"/>
    <property type="project" value="UniProtKB-KW"/>
</dbReference>
<dbReference type="EMBL" id="JAVHNQ010000011">
    <property type="protein sequence ID" value="KAK6336308.1"/>
    <property type="molecule type" value="Genomic_DNA"/>
</dbReference>
<dbReference type="InterPro" id="IPR008754">
    <property type="entry name" value="Peptidase_M43"/>
</dbReference>
<keyword evidence="13" id="KW-1185">Reference proteome</keyword>
<proteinExistence type="inferred from homology"/>
<dbReference type="InterPro" id="IPR024079">
    <property type="entry name" value="MetalloPept_cat_dom_sf"/>
</dbReference>
<feature type="compositionally biased region" description="Low complexity" evidence="9">
    <location>
        <begin position="286"/>
        <end position="319"/>
    </location>
</feature>
<dbReference type="Pfam" id="PF05572">
    <property type="entry name" value="Peptidase_M43"/>
    <property type="match status" value="1"/>
</dbReference>
<evidence type="ECO:0000259" key="11">
    <source>
        <dbReference type="Pfam" id="PF05572"/>
    </source>
</evidence>
<evidence type="ECO:0000256" key="9">
    <source>
        <dbReference type="SAM" id="MobiDB-lite"/>
    </source>
</evidence>
<evidence type="ECO:0000256" key="4">
    <source>
        <dbReference type="ARBA" id="ARBA00022729"/>
    </source>
</evidence>
<evidence type="ECO:0000313" key="13">
    <source>
        <dbReference type="Proteomes" id="UP001375240"/>
    </source>
</evidence>
<keyword evidence="4 10" id="KW-0732">Signal</keyword>
<evidence type="ECO:0000256" key="3">
    <source>
        <dbReference type="ARBA" id="ARBA00022723"/>
    </source>
</evidence>
<evidence type="ECO:0000313" key="12">
    <source>
        <dbReference type="EMBL" id="KAK6336308.1"/>
    </source>
</evidence>
<dbReference type="Proteomes" id="UP001375240">
    <property type="component" value="Unassembled WGS sequence"/>
</dbReference>
<dbReference type="AlphaFoldDB" id="A0AAV9U6P7"/>
<evidence type="ECO:0000256" key="6">
    <source>
        <dbReference type="ARBA" id="ARBA00022833"/>
    </source>
</evidence>
<evidence type="ECO:0000256" key="5">
    <source>
        <dbReference type="ARBA" id="ARBA00022801"/>
    </source>
</evidence>
<feature type="domain" description="Peptidase M43 pregnancy-associated plasma-A" evidence="11">
    <location>
        <begin position="189"/>
        <end position="274"/>
    </location>
</feature>
<feature type="chain" id="PRO_5043687444" description="Peptidase M43 pregnancy-associated plasma-A domain-containing protein" evidence="10">
    <location>
        <begin position="17"/>
        <end position="357"/>
    </location>
</feature>
<keyword evidence="7" id="KW-0482">Metalloprotease</keyword>
<feature type="signal peptide" evidence="10">
    <location>
        <begin position="1"/>
        <end position="16"/>
    </location>
</feature>
<keyword evidence="6" id="KW-0862">Zinc</keyword>
<sequence length="357" mass="38965">MRASVILMPLLAVAAAAQRRCGTTKVPPSLKETAKSFQRANARTAWVATSHANRTLTVETYFHVVASDETEENGYVPEDKLKKQLEVMNEHYKSTGVVFDLKNISWTVNAAWSSFSVDAEDKTAEMGMKQTLRKGGYAALNVYFRPLGDGLLGICEFPDDIETASKEFWMDGCQVRHSSVPGGSTKNYDLGATATHEIGHWFGLFHTFQDGCDGGDQVDDTPAEADPTSGCPVGKDTCKGNKYPGLDPISNFMDYSYDSCLTQFTPGQATRIYQMWDKYRAKAVGSTTPESPSTTPEPETPTTTSATPEVPSATSSTVPESPSASADTPPTDDGSDDDSEWPEPADPWRRFKLANFF</sequence>
<dbReference type="PANTHER" id="PTHR47466">
    <property type="match status" value="1"/>
</dbReference>
<evidence type="ECO:0000256" key="2">
    <source>
        <dbReference type="ARBA" id="ARBA00022670"/>
    </source>
</evidence>
<dbReference type="CDD" id="cd04275">
    <property type="entry name" value="ZnMc_pappalysin_like"/>
    <property type="match status" value="1"/>
</dbReference>
<dbReference type="GO" id="GO:0046872">
    <property type="term" value="F:metal ion binding"/>
    <property type="evidence" value="ECO:0007669"/>
    <property type="project" value="UniProtKB-KW"/>
</dbReference>
<keyword evidence="5" id="KW-0378">Hydrolase</keyword>
<evidence type="ECO:0000256" key="7">
    <source>
        <dbReference type="ARBA" id="ARBA00023049"/>
    </source>
</evidence>
<dbReference type="SUPFAM" id="SSF55486">
    <property type="entry name" value="Metalloproteases ('zincins'), catalytic domain"/>
    <property type="match status" value="1"/>
</dbReference>
<evidence type="ECO:0000256" key="1">
    <source>
        <dbReference type="ARBA" id="ARBA00008721"/>
    </source>
</evidence>
<feature type="compositionally biased region" description="Acidic residues" evidence="9">
    <location>
        <begin position="333"/>
        <end position="343"/>
    </location>
</feature>
<keyword evidence="3" id="KW-0479">Metal-binding</keyword>
<keyword evidence="2" id="KW-0645">Protease</keyword>
<feature type="region of interest" description="Disordered" evidence="9">
    <location>
        <begin position="284"/>
        <end position="349"/>
    </location>
</feature>
<name>A0AAV9U6P7_9PEZI</name>
<dbReference type="GO" id="GO:0006508">
    <property type="term" value="P:proteolysis"/>
    <property type="evidence" value="ECO:0007669"/>
    <property type="project" value="UniProtKB-KW"/>
</dbReference>
<keyword evidence="8" id="KW-1015">Disulfide bond</keyword>
<accession>A0AAV9U6P7</accession>
<reference evidence="12 13" key="1">
    <citation type="submission" date="2019-10" db="EMBL/GenBank/DDBJ databases">
        <authorList>
            <person name="Palmer J.M."/>
        </authorList>
    </citation>
    <scope>NUCLEOTIDE SEQUENCE [LARGE SCALE GENOMIC DNA]</scope>
    <source>
        <strain evidence="12 13">TWF696</strain>
    </source>
</reference>
<gene>
    <name evidence="12" type="ORF">TWF696_001870</name>
</gene>
<comment type="caution">
    <text evidence="12">The sequence shown here is derived from an EMBL/GenBank/DDBJ whole genome shotgun (WGS) entry which is preliminary data.</text>
</comment>
<dbReference type="Gene3D" id="3.40.390.10">
    <property type="entry name" value="Collagenase (Catalytic Domain)"/>
    <property type="match status" value="1"/>
</dbReference>
<protein>
    <recommendedName>
        <fullName evidence="11">Peptidase M43 pregnancy-associated plasma-A domain-containing protein</fullName>
    </recommendedName>
</protein>